<dbReference type="PANTHER" id="PTHR20857:SF15">
    <property type="entry name" value="THIAMINE-PHOSPHATE SYNTHASE"/>
    <property type="match status" value="1"/>
</dbReference>
<proteinExistence type="inferred from homology"/>
<feature type="binding site" evidence="9">
    <location>
        <position position="138"/>
    </location>
    <ligand>
        <name>4-amino-2-methyl-5-(diphosphooxymethyl)pyrimidine</name>
        <dbReference type="ChEBI" id="CHEBI:57841"/>
    </ligand>
</feature>
<dbReference type="OrthoDB" id="9812206at2"/>
<dbReference type="GO" id="GO:0004789">
    <property type="term" value="F:thiamine-phosphate diphosphorylase activity"/>
    <property type="evidence" value="ECO:0007669"/>
    <property type="project" value="UniProtKB-UniRule"/>
</dbReference>
<evidence type="ECO:0000256" key="5">
    <source>
        <dbReference type="ARBA" id="ARBA00022977"/>
    </source>
</evidence>
<name>A0A1N7J7W9_9BACI</name>
<dbReference type="UniPathway" id="UPA00060">
    <property type="reaction ID" value="UER00141"/>
</dbReference>
<evidence type="ECO:0000256" key="4">
    <source>
        <dbReference type="ARBA" id="ARBA00022842"/>
    </source>
</evidence>
<dbReference type="AlphaFoldDB" id="A0A1N7J7W9"/>
<reference evidence="14" key="1">
    <citation type="submission" date="2017-01" db="EMBL/GenBank/DDBJ databases">
        <authorList>
            <person name="Varghese N."/>
            <person name="Submissions S."/>
        </authorList>
    </citation>
    <scope>NUCLEOTIDE SEQUENCE [LARGE SCALE GENOMIC DNA]</scope>
    <source>
        <strain evidence="14">DSM 23127</strain>
    </source>
</reference>
<accession>A0A1N7J7W9</accession>
<keyword evidence="14" id="KW-1185">Reference proteome</keyword>
<dbReference type="InterPro" id="IPR036206">
    <property type="entry name" value="ThiamineP_synth_sf"/>
</dbReference>
<dbReference type="GO" id="GO:0009228">
    <property type="term" value="P:thiamine biosynthetic process"/>
    <property type="evidence" value="ECO:0007669"/>
    <property type="project" value="UniProtKB-KW"/>
</dbReference>
<dbReference type="InterPro" id="IPR022998">
    <property type="entry name" value="ThiamineP_synth_TenI"/>
</dbReference>
<dbReference type="HAMAP" id="MF_00097">
    <property type="entry name" value="TMP_synthase"/>
    <property type="match status" value="1"/>
</dbReference>
<feature type="binding site" evidence="9">
    <location>
        <position position="72"/>
    </location>
    <ligand>
        <name>Mg(2+)</name>
        <dbReference type="ChEBI" id="CHEBI:18420"/>
    </ligand>
</feature>
<evidence type="ECO:0000256" key="8">
    <source>
        <dbReference type="ARBA" id="ARBA00047883"/>
    </source>
</evidence>
<evidence type="ECO:0000256" key="9">
    <source>
        <dbReference type="HAMAP-Rule" id="MF_00097"/>
    </source>
</evidence>
<evidence type="ECO:0000256" key="1">
    <source>
        <dbReference type="ARBA" id="ARBA00005165"/>
    </source>
</evidence>
<dbReference type="GO" id="GO:0005737">
    <property type="term" value="C:cytoplasm"/>
    <property type="evidence" value="ECO:0007669"/>
    <property type="project" value="TreeGrafter"/>
</dbReference>
<feature type="binding site" evidence="9">
    <location>
        <begin position="135"/>
        <end position="137"/>
    </location>
    <ligand>
        <name>2-[(2R,5Z)-2-carboxy-4-methylthiazol-5(2H)-ylidene]ethyl phosphate</name>
        <dbReference type="ChEBI" id="CHEBI:62899"/>
    </ligand>
</feature>
<comment type="function">
    <text evidence="9">Condenses 4-methyl-5-(beta-hydroxyethyl)thiazole monophosphate (THZ-P) and 2-methyl-4-amino-5-hydroxymethyl pyrimidine pyrophosphate (HMP-PP) to form thiamine monophosphate (TMP).</text>
</comment>
<comment type="catalytic activity">
    <reaction evidence="8 9 10">
        <text>2-[(2R,5Z)-2-carboxy-4-methylthiazol-5(2H)-ylidene]ethyl phosphate + 4-amino-2-methyl-5-(diphosphooxymethyl)pyrimidine + 2 H(+) = thiamine phosphate + CO2 + diphosphate</text>
        <dbReference type="Rhea" id="RHEA:47844"/>
        <dbReference type="ChEBI" id="CHEBI:15378"/>
        <dbReference type="ChEBI" id="CHEBI:16526"/>
        <dbReference type="ChEBI" id="CHEBI:33019"/>
        <dbReference type="ChEBI" id="CHEBI:37575"/>
        <dbReference type="ChEBI" id="CHEBI:57841"/>
        <dbReference type="ChEBI" id="CHEBI:62899"/>
        <dbReference type="EC" id="2.5.1.3"/>
    </reaction>
</comment>
<feature type="binding site" evidence="9">
    <location>
        <position position="71"/>
    </location>
    <ligand>
        <name>4-amino-2-methyl-5-(diphosphooxymethyl)pyrimidine</name>
        <dbReference type="ChEBI" id="CHEBI:57841"/>
    </ligand>
</feature>
<evidence type="ECO:0000256" key="11">
    <source>
        <dbReference type="RuleBase" id="RU004253"/>
    </source>
</evidence>
<evidence type="ECO:0000256" key="2">
    <source>
        <dbReference type="ARBA" id="ARBA00022679"/>
    </source>
</evidence>
<dbReference type="InterPro" id="IPR034291">
    <property type="entry name" value="TMP_synthase"/>
</dbReference>
<feature type="binding site" evidence="9">
    <location>
        <position position="91"/>
    </location>
    <ligand>
        <name>Mg(2+)</name>
        <dbReference type="ChEBI" id="CHEBI:18420"/>
    </ligand>
</feature>
<feature type="binding site" evidence="9">
    <location>
        <position position="166"/>
    </location>
    <ligand>
        <name>2-[(2R,5Z)-2-carboxy-4-methylthiazol-5(2H)-ylidene]ethyl phosphate</name>
        <dbReference type="ChEBI" id="CHEBI:62899"/>
    </ligand>
</feature>
<dbReference type="GO" id="GO:0009229">
    <property type="term" value="P:thiamine diphosphate biosynthetic process"/>
    <property type="evidence" value="ECO:0007669"/>
    <property type="project" value="UniProtKB-UniRule"/>
</dbReference>
<evidence type="ECO:0000313" key="14">
    <source>
        <dbReference type="Proteomes" id="UP000187608"/>
    </source>
</evidence>
<dbReference type="FunFam" id="3.20.20.70:FF:000096">
    <property type="entry name" value="Thiamine-phosphate synthase"/>
    <property type="match status" value="1"/>
</dbReference>
<keyword evidence="2 9" id="KW-0808">Transferase</keyword>
<dbReference type="CDD" id="cd00564">
    <property type="entry name" value="TMP_TenI"/>
    <property type="match status" value="1"/>
</dbReference>
<comment type="catalytic activity">
    <reaction evidence="7 9 10">
        <text>2-(2-carboxy-4-methylthiazol-5-yl)ethyl phosphate + 4-amino-2-methyl-5-(diphosphooxymethyl)pyrimidine + 2 H(+) = thiamine phosphate + CO2 + diphosphate</text>
        <dbReference type="Rhea" id="RHEA:47848"/>
        <dbReference type="ChEBI" id="CHEBI:15378"/>
        <dbReference type="ChEBI" id="CHEBI:16526"/>
        <dbReference type="ChEBI" id="CHEBI:33019"/>
        <dbReference type="ChEBI" id="CHEBI:37575"/>
        <dbReference type="ChEBI" id="CHEBI:57841"/>
        <dbReference type="ChEBI" id="CHEBI:62890"/>
        <dbReference type="EC" id="2.5.1.3"/>
    </reaction>
</comment>
<dbReference type="EC" id="2.5.1.3" evidence="9"/>
<dbReference type="PANTHER" id="PTHR20857">
    <property type="entry name" value="THIAMINE-PHOSPHATE PYROPHOSPHORYLASE"/>
    <property type="match status" value="1"/>
</dbReference>
<dbReference type="GO" id="GO:0000287">
    <property type="term" value="F:magnesium ion binding"/>
    <property type="evidence" value="ECO:0007669"/>
    <property type="project" value="UniProtKB-UniRule"/>
</dbReference>
<comment type="similarity">
    <text evidence="9 10">Belongs to the thiamine-phosphate synthase family.</text>
</comment>
<dbReference type="NCBIfam" id="TIGR00693">
    <property type="entry name" value="thiE"/>
    <property type="match status" value="1"/>
</dbReference>
<evidence type="ECO:0000256" key="7">
    <source>
        <dbReference type="ARBA" id="ARBA00047851"/>
    </source>
</evidence>
<gene>
    <name evidence="9" type="primary">thiE</name>
    <name evidence="13" type="ORF">SAMN05421687_10490</name>
</gene>
<sequence>MGNYLHTYFIMGSQNCRNEPEEVLKKAIQGGVTAFQFREKGEDALEGEEKVELGHRLRQICREHGVPFFVNDDVELVHVLGADGVHVGQDDLDITEVREEFPSLQIGLSVSTEEELHISRWDLADYLGVGPVFKTSSKDDAKAVIGVEGLRAIQGKVSIPVVAIGGIDETNVHEVRKTGAGASVISAIAGKERPEEVVRRLT</sequence>
<dbReference type="EMBL" id="FTOC01000004">
    <property type="protein sequence ID" value="SIS45351.1"/>
    <property type="molecule type" value="Genomic_DNA"/>
</dbReference>
<feature type="binding site" evidence="9">
    <location>
        <begin position="36"/>
        <end position="40"/>
    </location>
    <ligand>
        <name>4-amino-2-methyl-5-(diphosphooxymethyl)pyrimidine</name>
        <dbReference type="ChEBI" id="CHEBI:57841"/>
    </ligand>
</feature>
<organism evidence="13 14">
    <name type="scientific">Salimicrobium flavidum</name>
    <dbReference type="NCBI Taxonomy" id="570947"/>
    <lineage>
        <taxon>Bacteria</taxon>
        <taxon>Bacillati</taxon>
        <taxon>Bacillota</taxon>
        <taxon>Bacilli</taxon>
        <taxon>Bacillales</taxon>
        <taxon>Bacillaceae</taxon>
        <taxon>Salimicrobium</taxon>
    </lineage>
</organism>
<evidence type="ECO:0000256" key="3">
    <source>
        <dbReference type="ARBA" id="ARBA00022723"/>
    </source>
</evidence>
<feature type="domain" description="Thiamine phosphate synthase/TenI" evidence="12">
    <location>
        <begin position="8"/>
        <end position="188"/>
    </location>
</feature>
<keyword evidence="4 9" id="KW-0460">Magnesium</keyword>
<comment type="pathway">
    <text evidence="1 9 11">Cofactor biosynthesis; thiamine diphosphate biosynthesis; thiamine phosphate from 4-amino-2-methyl-5-diphosphomethylpyrimidine and 4-methyl-5-(2-phosphoethyl)-thiazole: step 1/1.</text>
</comment>
<evidence type="ECO:0000259" key="12">
    <source>
        <dbReference type="Pfam" id="PF02581"/>
    </source>
</evidence>
<keyword evidence="3 9" id="KW-0479">Metal-binding</keyword>
<evidence type="ECO:0000313" key="13">
    <source>
        <dbReference type="EMBL" id="SIS45351.1"/>
    </source>
</evidence>
<evidence type="ECO:0000256" key="10">
    <source>
        <dbReference type="RuleBase" id="RU003826"/>
    </source>
</evidence>
<protein>
    <recommendedName>
        <fullName evidence="9">Thiamine-phosphate synthase</fullName>
        <shortName evidence="9">TP synthase</shortName>
        <shortName evidence="9">TPS</shortName>
        <ecNumber evidence="9">2.5.1.3</ecNumber>
    </recommendedName>
    <alternativeName>
        <fullName evidence="9">Thiamine-phosphate pyrophosphorylase</fullName>
        <shortName evidence="9">TMP pyrophosphorylase</shortName>
        <shortName evidence="9">TMP-PPase</shortName>
    </alternativeName>
</protein>
<comment type="catalytic activity">
    <reaction evidence="6 9 10">
        <text>4-methyl-5-(2-phosphooxyethyl)-thiazole + 4-amino-2-methyl-5-(diphosphooxymethyl)pyrimidine + H(+) = thiamine phosphate + diphosphate</text>
        <dbReference type="Rhea" id="RHEA:22328"/>
        <dbReference type="ChEBI" id="CHEBI:15378"/>
        <dbReference type="ChEBI" id="CHEBI:33019"/>
        <dbReference type="ChEBI" id="CHEBI:37575"/>
        <dbReference type="ChEBI" id="CHEBI:57841"/>
        <dbReference type="ChEBI" id="CHEBI:58296"/>
        <dbReference type="EC" id="2.5.1.3"/>
    </reaction>
</comment>
<comment type="cofactor">
    <cofactor evidence="9">
        <name>Mg(2+)</name>
        <dbReference type="ChEBI" id="CHEBI:18420"/>
    </cofactor>
    <text evidence="9">Binds 1 Mg(2+) ion per subunit.</text>
</comment>
<dbReference type="SUPFAM" id="SSF51391">
    <property type="entry name" value="Thiamin phosphate synthase"/>
    <property type="match status" value="1"/>
</dbReference>
<evidence type="ECO:0000256" key="6">
    <source>
        <dbReference type="ARBA" id="ARBA00047334"/>
    </source>
</evidence>
<keyword evidence="5 9" id="KW-0784">Thiamine biosynthesis</keyword>
<feature type="binding site" evidence="9">
    <location>
        <position position="109"/>
    </location>
    <ligand>
        <name>4-amino-2-methyl-5-(diphosphooxymethyl)pyrimidine</name>
        <dbReference type="ChEBI" id="CHEBI:57841"/>
    </ligand>
</feature>
<feature type="binding site" evidence="9">
    <location>
        <begin position="185"/>
        <end position="186"/>
    </location>
    <ligand>
        <name>2-[(2R,5Z)-2-carboxy-4-methylthiazol-5(2H)-ylidene]ethyl phosphate</name>
        <dbReference type="ChEBI" id="CHEBI:62899"/>
    </ligand>
</feature>
<dbReference type="STRING" id="570947.SAMN05421687_10490"/>
<dbReference type="Gene3D" id="3.20.20.70">
    <property type="entry name" value="Aldolase class I"/>
    <property type="match status" value="1"/>
</dbReference>
<dbReference type="InterPro" id="IPR013785">
    <property type="entry name" value="Aldolase_TIM"/>
</dbReference>
<dbReference type="RefSeq" id="WP_084193668.1">
    <property type="nucleotide sequence ID" value="NZ_FTOC01000004.1"/>
</dbReference>
<dbReference type="Pfam" id="PF02581">
    <property type="entry name" value="TMP-TENI"/>
    <property type="match status" value="1"/>
</dbReference>
<dbReference type="Proteomes" id="UP000187608">
    <property type="component" value="Unassembled WGS sequence"/>
</dbReference>